<keyword evidence="1" id="KW-0863">Zinc-finger</keyword>
<feature type="compositionally biased region" description="Polar residues" evidence="2">
    <location>
        <begin position="19"/>
        <end position="56"/>
    </location>
</feature>
<evidence type="ECO:0000256" key="1">
    <source>
        <dbReference type="PROSITE-ProRule" id="PRU00047"/>
    </source>
</evidence>
<dbReference type="PANTHER" id="PTHR45691:SF6">
    <property type="entry name" value="PROTEIN DIAPHANOUS"/>
    <property type="match status" value="1"/>
</dbReference>
<reference evidence="4 5" key="1">
    <citation type="journal article" date="2019" name="Nat. Ecol. Evol.">
        <title>Megaphylogeny resolves global patterns of mushroom evolution.</title>
        <authorList>
            <person name="Varga T."/>
            <person name="Krizsan K."/>
            <person name="Foldi C."/>
            <person name="Dima B."/>
            <person name="Sanchez-Garcia M."/>
            <person name="Sanchez-Ramirez S."/>
            <person name="Szollosi G.J."/>
            <person name="Szarkandi J.G."/>
            <person name="Papp V."/>
            <person name="Albert L."/>
            <person name="Andreopoulos W."/>
            <person name="Angelini C."/>
            <person name="Antonin V."/>
            <person name="Barry K.W."/>
            <person name="Bougher N.L."/>
            <person name="Buchanan P."/>
            <person name="Buyck B."/>
            <person name="Bense V."/>
            <person name="Catcheside P."/>
            <person name="Chovatia M."/>
            <person name="Cooper J."/>
            <person name="Damon W."/>
            <person name="Desjardin D."/>
            <person name="Finy P."/>
            <person name="Geml J."/>
            <person name="Haridas S."/>
            <person name="Hughes K."/>
            <person name="Justo A."/>
            <person name="Karasinski D."/>
            <person name="Kautmanova I."/>
            <person name="Kiss B."/>
            <person name="Kocsube S."/>
            <person name="Kotiranta H."/>
            <person name="LaButti K.M."/>
            <person name="Lechner B.E."/>
            <person name="Liimatainen K."/>
            <person name="Lipzen A."/>
            <person name="Lukacs Z."/>
            <person name="Mihaltcheva S."/>
            <person name="Morgado L.N."/>
            <person name="Niskanen T."/>
            <person name="Noordeloos M.E."/>
            <person name="Ohm R.A."/>
            <person name="Ortiz-Santana B."/>
            <person name="Ovrebo C."/>
            <person name="Racz N."/>
            <person name="Riley R."/>
            <person name="Savchenko A."/>
            <person name="Shiryaev A."/>
            <person name="Soop K."/>
            <person name="Spirin V."/>
            <person name="Szebenyi C."/>
            <person name="Tomsovsky M."/>
            <person name="Tulloss R.E."/>
            <person name="Uehling J."/>
            <person name="Grigoriev I.V."/>
            <person name="Vagvolgyi C."/>
            <person name="Papp T."/>
            <person name="Martin F.M."/>
            <person name="Miettinen O."/>
            <person name="Hibbett D.S."/>
            <person name="Nagy L.G."/>
        </authorList>
    </citation>
    <scope>NUCLEOTIDE SEQUENCE [LARGE SCALE GENOMIC DNA]</scope>
    <source>
        <strain evidence="4 5">CBS 962.96</strain>
    </source>
</reference>
<dbReference type="PANTHER" id="PTHR45691">
    <property type="entry name" value="PROTEIN DIAPHANOUS"/>
    <property type="match status" value="1"/>
</dbReference>
<keyword evidence="1" id="KW-0862">Zinc</keyword>
<feature type="compositionally biased region" description="Basic and acidic residues" evidence="2">
    <location>
        <begin position="464"/>
        <end position="476"/>
    </location>
</feature>
<feature type="compositionally biased region" description="Low complexity" evidence="2">
    <location>
        <begin position="200"/>
        <end position="219"/>
    </location>
</feature>
<evidence type="ECO:0000313" key="5">
    <source>
        <dbReference type="Proteomes" id="UP000297245"/>
    </source>
</evidence>
<feature type="compositionally biased region" description="Polar residues" evidence="2">
    <location>
        <begin position="673"/>
        <end position="685"/>
    </location>
</feature>
<feature type="region of interest" description="Disordered" evidence="2">
    <location>
        <begin position="148"/>
        <end position="279"/>
    </location>
</feature>
<dbReference type="GO" id="GO:0005884">
    <property type="term" value="C:actin filament"/>
    <property type="evidence" value="ECO:0007669"/>
    <property type="project" value="TreeGrafter"/>
</dbReference>
<feature type="region of interest" description="Disordered" evidence="2">
    <location>
        <begin position="893"/>
        <end position="963"/>
    </location>
</feature>
<feature type="compositionally biased region" description="Pro residues" evidence="2">
    <location>
        <begin position="630"/>
        <end position="672"/>
    </location>
</feature>
<name>A0A4V6T571_DENBC</name>
<dbReference type="InterPro" id="IPR051412">
    <property type="entry name" value="Formin_Homology_Diaphanous_sf"/>
</dbReference>
<feature type="compositionally biased region" description="Low complexity" evidence="2">
    <location>
        <begin position="930"/>
        <end position="948"/>
    </location>
</feature>
<evidence type="ECO:0000256" key="2">
    <source>
        <dbReference type="SAM" id="MobiDB-lite"/>
    </source>
</evidence>
<sequence length="1005" mass="114012">MATRTEIATETDTQHPDATPQSQIPHNSGFSTYTPEGNWSQQTQDRQPYDSPSRNPFQGEGRILRPSSAPPNPQDQKERSGTPGAPYIPTTQLPTPYPTGPRRRRINPGLGTGELRNEESVYDEIQAVQPGYQPERYSYVPESVAEEARVHEMLTETTPDPRSPQDRRTPIPFSPRVNPGYTESIQHSRTLPAQYDTQVPRNSPRSSPNSSNGSSIRIIQPLDARDRIVIPPNPPPNLPELQPPRRTYQSQFESAMGSALDRTQPALTNSSQPKRYPTPRDALEDVGEQCRQLGEQLGIRRIENMQLSDHIQAVRALAEAREADLPLWVASRVREPALNQELSRLHSVVRQPEVALIVPEDSSLPDPWGLTRRLSPQAEIPPSWQQLEQQRALEREIWRENIAQEVRRNASAVVNQTEAMRNSPNWRGHDSLYDPIPHPTNPAIPSTTIYPPSSAGSEQIFQSRTRETGPRVREPTESEQTYQPRDVPPHQTPAYAPLKPGSMRPEGYKYTPFPRVFNTDPSLRQSRRRLREILEEVEGEKNEERVGTHSHNSTSEDRSLDNESRQRIPIRENPRTRTSVQFDETIRSNDRQEMSEEEIRIQNWERRGNRETKSSQTPSGKLPASSRGNPPNPPPNPSPPNPPPPPSSPPNPPPPPSSPPPPPPSPPPPPPNQGDSNDVYSSNVEVTKENDSVRVRTKIQSDEKSTRDAITRESKLEIRKPTAFDGSDRELWRPFLSDCYRMFVAKPTIYSTDQSKVTYASSWFTGAAARYYQNQVEQELENGLWIPSLHEWPIFIREFGRLFGLHDEVLHAQASLDKVIQRFGESFGDFLVRFEDAALRTQYNDPARRWRLLLQIRRDLRDRLTLVGRIPSTFDEVVKRLLDIDGAREAFRETGLTGSNNQQYPTRRPNQTLAPSNATPGPGPSTMAYNNRIRNSNSTPRNNTNDTTAKSAQLESRPNLPTFRISREERDRRMKEGLCIRCGGKGHFGKECTTHSHTAVGRRKW</sequence>
<dbReference type="EMBL" id="ML179426">
    <property type="protein sequence ID" value="THU88005.1"/>
    <property type="molecule type" value="Genomic_DNA"/>
</dbReference>
<feature type="compositionally biased region" description="Basic and acidic residues" evidence="2">
    <location>
        <begin position="531"/>
        <end position="547"/>
    </location>
</feature>
<dbReference type="AlphaFoldDB" id="A0A4V6T571"/>
<dbReference type="GO" id="GO:0030041">
    <property type="term" value="P:actin filament polymerization"/>
    <property type="evidence" value="ECO:0007669"/>
    <property type="project" value="TreeGrafter"/>
</dbReference>
<dbReference type="PROSITE" id="PS50158">
    <property type="entry name" value="ZF_CCHC"/>
    <property type="match status" value="1"/>
</dbReference>
<feature type="domain" description="CCHC-type" evidence="3">
    <location>
        <begin position="979"/>
        <end position="992"/>
    </location>
</feature>
<feature type="compositionally biased region" description="Polar residues" evidence="2">
    <location>
        <begin position="1"/>
        <end position="11"/>
    </location>
</feature>
<feature type="compositionally biased region" description="Polar residues" evidence="2">
    <location>
        <begin position="443"/>
        <end position="463"/>
    </location>
</feature>
<accession>A0A4V6T571</accession>
<keyword evidence="1" id="KW-0479">Metal-binding</keyword>
<organism evidence="4 5">
    <name type="scientific">Dendrothele bispora (strain CBS 962.96)</name>
    <dbReference type="NCBI Taxonomy" id="1314807"/>
    <lineage>
        <taxon>Eukaryota</taxon>
        <taxon>Fungi</taxon>
        <taxon>Dikarya</taxon>
        <taxon>Basidiomycota</taxon>
        <taxon>Agaricomycotina</taxon>
        <taxon>Agaricomycetes</taxon>
        <taxon>Agaricomycetidae</taxon>
        <taxon>Agaricales</taxon>
        <taxon>Agaricales incertae sedis</taxon>
        <taxon>Dendrothele</taxon>
    </lineage>
</organism>
<evidence type="ECO:0000259" key="3">
    <source>
        <dbReference type="PROSITE" id="PS50158"/>
    </source>
</evidence>
<keyword evidence="5" id="KW-1185">Reference proteome</keyword>
<dbReference type="OrthoDB" id="5552562at2759"/>
<feature type="compositionally biased region" description="Pro residues" evidence="2">
    <location>
        <begin position="231"/>
        <end position="242"/>
    </location>
</feature>
<protein>
    <recommendedName>
        <fullName evidence="3">CCHC-type domain-containing protein</fullName>
    </recommendedName>
</protein>
<dbReference type="Proteomes" id="UP000297245">
    <property type="component" value="Unassembled WGS sequence"/>
</dbReference>
<dbReference type="InterPro" id="IPR001878">
    <property type="entry name" value="Znf_CCHC"/>
</dbReference>
<feature type="compositionally biased region" description="Basic and acidic residues" evidence="2">
    <location>
        <begin position="554"/>
        <end position="575"/>
    </location>
</feature>
<feature type="compositionally biased region" description="Basic and acidic residues" evidence="2">
    <location>
        <begin position="584"/>
        <end position="613"/>
    </location>
</feature>
<evidence type="ECO:0000313" key="4">
    <source>
        <dbReference type="EMBL" id="THU88005.1"/>
    </source>
</evidence>
<feature type="region of interest" description="Disordered" evidence="2">
    <location>
        <begin position="422"/>
        <end position="709"/>
    </location>
</feature>
<feature type="compositionally biased region" description="Polar residues" evidence="2">
    <location>
        <begin position="181"/>
        <end position="199"/>
    </location>
</feature>
<feature type="region of interest" description="Disordered" evidence="2">
    <location>
        <begin position="1"/>
        <end position="118"/>
    </location>
</feature>
<dbReference type="GO" id="GO:0008270">
    <property type="term" value="F:zinc ion binding"/>
    <property type="evidence" value="ECO:0007669"/>
    <property type="project" value="UniProtKB-KW"/>
</dbReference>
<proteinExistence type="predicted"/>
<feature type="compositionally biased region" description="Basic and acidic residues" evidence="2">
    <location>
        <begin position="686"/>
        <end position="709"/>
    </location>
</feature>
<feature type="compositionally biased region" description="Polar residues" evidence="2">
    <location>
        <begin position="896"/>
        <end position="919"/>
    </location>
</feature>
<gene>
    <name evidence="4" type="ORF">K435DRAFT_803854</name>
</gene>
<dbReference type="GO" id="GO:0003676">
    <property type="term" value="F:nucleic acid binding"/>
    <property type="evidence" value="ECO:0007669"/>
    <property type="project" value="InterPro"/>
</dbReference>